<dbReference type="EMBL" id="CP034183">
    <property type="protein sequence ID" value="AZI41793.1"/>
    <property type="molecule type" value="Genomic_DNA"/>
</dbReference>
<protein>
    <submittedName>
        <fullName evidence="2">Cell surface protein</fullName>
    </submittedName>
</protein>
<feature type="chain" id="PRO_5018249254" evidence="1">
    <location>
        <begin position="20"/>
        <end position="123"/>
    </location>
</feature>
<evidence type="ECO:0000313" key="3">
    <source>
        <dbReference type="Proteomes" id="UP000276417"/>
    </source>
</evidence>
<sequence length="123" mass="12539">MRIFLLGSLLLVGTLSSCAPRVGTVMGVTQTPVLVKVSSGTAKGAAVMIQGRYLGGPATGRIRLGADENGSGGYLIPAASVVSWTDSEIVFNVPANAPAGGSWLYIEVNGRQSTGLPFSVSSQ</sequence>
<dbReference type="Proteomes" id="UP000276417">
    <property type="component" value="Chromosome 1"/>
</dbReference>
<feature type="signal peptide" evidence="1">
    <location>
        <begin position="1"/>
        <end position="19"/>
    </location>
</feature>
<proteinExistence type="predicted"/>
<dbReference type="OrthoDB" id="72958at2"/>
<gene>
    <name evidence="2" type="ORF">EHF33_02730</name>
</gene>
<organism evidence="2 3">
    <name type="scientific">Deinococcus psychrotolerans</name>
    <dbReference type="NCBI Taxonomy" id="2489213"/>
    <lineage>
        <taxon>Bacteria</taxon>
        <taxon>Thermotogati</taxon>
        <taxon>Deinococcota</taxon>
        <taxon>Deinococci</taxon>
        <taxon>Deinococcales</taxon>
        <taxon>Deinococcaceae</taxon>
        <taxon>Deinococcus</taxon>
    </lineage>
</organism>
<dbReference type="PROSITE" id="PS51257">
    <property type="entry name" value="PROKAR_LIPOPROTEIN"/>
    <property type="match status" value="1"/>
</dbReference>
<dbReference type="SUPFAM" id="SSF81296">
    <property type="entry name" value="E set domains"/>
    <property type="match status" value="1"/>
</dbReference>
<dbReference type="Gene3D" id="2.60.40.10">
    <property type="entry name" value="Immunoglobulins"/>
    <property type="match status" value="1"/>
</dbReference>
<accession>A0A3G8YA61</accession>
<dbReference type="RefSeq" id="WP_124867657.1">
    <property type="nucleotide sequence ID" value="NZ_CP034183.1"/>
</dbReference>
<dbReference type="InterPro" id="IPR013783">
    <property type="entry name" value="Ig-like_fold"/>
</dbReference>
<dbReference type="KEGG" id="dph:EHF33_02730"/>
<keyword evidence="1" id="KW-0732">Signal</keyword>
<keyword evidence="3" id="KW-1185">Reference proteome</keyword>
<dbReference type="InterPro" id="IPR014756">
    <property type="entry name" value="Ig_E-set"/>
</dbReference>
<reference evidence="2 3" key="1">
    <citation type="submission" date="2018-11" db="EMBL/GenBank/DDBJ databases">
        <title>Deinococcus shelandsis sp. nov., isolated from South Shetland Islands soil of Antarctica.</title>
        <authorList>
            <person name="Tian J."/>
        </authorList>
    </citation>
    <scope>NUCLEOTIDE SEQUENCE [LARGE SCALE GENOMIC DNA]</scope>
    <source>
        <strain evidence="2 3">S14-83T</strain>
    </source>
</reference>
<evidence type="ECO:0000256" key="1">
    <source>
        <dbReference type="SAM" id="SignalP"/>
    </source>
</evidence>
<evidence type="ECO:0000313" key="2">
    <source>
        <dbReference type="EMBL" id="AZI41793.1"/>
    </source>
</evidence>
<name>A0A3G8YA61_9DEIO</name>
<dbReference type="AlphaFoldDB" id="A0A3G8YA61"/>